<sequence length="74" mass="8300">MSQFPLWLRVMVAALIALPLLVVVLAFAPALLISVALPLERRNWLLQVLDRFVAWVKAIFSGGIEDDEKEEPEA</sequence>
<dbReference type="RefSeq" id="WP_142619738.1">
    <property type="nucleotide sequence ID" value="NZ_VIRM01000018.1"/>
</dbReference>
<dbReference type="Proteomes" id="UP000316541">
    <property type="component" value="Unassembled WGS sequence"/>
</dbReference>
<keyword evidence="1" id="KW-0812">Transmembrane</keyword>
<evidence type="ECO:0000256" key="1">
    <source>
        <dbReference type="SAM" id="Phobius"/>
    </source>
</evidence>
<feature type="transmembrane region" description="Helical" evidence="1">
    <location>
        <begin position="6"/>
        <end position="37"/>
    </location>
</feature>
<keyword evidence="1" id="KW-0472">Membrane</keyword>
<comment type="caution">
    <text evidence="2">The sequence shown here is derived from an EMBL/GenBank/DDBJ whole genome shotgun (WGS) entry which is preliminary data.</text>
</comment>
<name>A0A544YTU1_9ACTN</name>
<dbReference type="AlphaFoldDB" id="A0A544YTU1"/>
<reference evidence="2 3" key="1">
    <citation type="submission" date="2019-07" db="EMBL/GenBank/DDBJ databases">
        <title>Microbispora hainanensis DSM 45428.</title>
        <authorList>
            <person name="Thawai C."/>
        </authorList>
    </citation>
    <scope>NUCLEOTIDE SEQUENCE [LARGE SCALE GENOMIC DNA]</scope>
    <source>
        <strain evidence="2 3">DSM 45428</strain>
    </source>
</reference>
<gene>
    <name evidence="2" type="ORF">FLX08_16460</name>
</gene>
<evidence type="ECO:0000313" key="2">
    <source>
        <dbReference type="EMBL" id="TQS20174.1"/>
    </source>
</evidence>
<proteinExistence type="predicted"/>
<accession>A0A544YTU1</accession>
<protein>
    <submittedName>
        <fullName evidence="2">Uncharacterized protein</fullName>
    </submittedName>
</protein>
<dbReference type="EMBL" id="VIRM01000018">
    <property type="protein sequence ID" value="TQS20174.1"/>
    <property type="molecule type" value="Genomic_DNA"/>
</dbReference>
<evidence type="ECO:0000313" key="3">
    <source>
        <dbReference type="Proteomes" id="UP000316541"/>
    </source>
</evidence>
<organism evidence="2 3">
    <name type="scientific">Microbispora hainanensis</name>
    <dbReference type="NCBI Taxonomy" id="568844"/>
    <lineage>
        <taxon>Bacteria</taxon>
        <taxon>Bacillati</taxon>
        <taxon>Actinomycetota</taxon>
        <taxon>Actinomycetes</taxon>
        <taxon>Streptosporangiales</taxon>
        <taxon>Streptosporangiaceae</taxon>
        <taxon>Microbispora</taxon>
    </lineage>
</organism>
<keyword evidence="1" id="KW-1133">Transmembrane helix</keyword>